<name>A0AAD3TES4_NEPGR</name>
<dbReference type="InterPro" id="IPR042277">
    <property type="entry name" value="IST1-like"/>
</dbReference>
<dbReference type="GO" id="GO:0015031">
    <property type="term" value="P:protein transport"/>
    <property type="evidence" value="ECO:0007669"/>
    <property type="project" value="InterPro"/>
</dbReference>
<accession>A0AAD3TES4</accession>
<feature type="region of interest" description="Disordered" evidence="2">
    <location>
        <begin position="200"/>
        <end position="222"/>
    </location>
</feature>
<proteinExistence type="inferred from homology"/>
<dbReference type="InterPro" id="IPR005061">
    <property type="entry name" value="Ist1"/>
</dbReference>
<protein>
    <recommendedName>
        <fullName evidence="5">IST1-like protein</fullName>
    </recommendedName>
</protein>
<dbReference type="EMBL" id="BSYO01000033">
    <property type="protein sequence ID" value="GMH27516.1"/>
    <property type="molecule type" value="Genomic_DNA"/>
</dbReference>
<dbReference type="PANTHER" id="PTHR12161:SF16">
    <property type="entry name" value="REGULATOR OF VPS4 ACTIVITY IN THE MVB PATHWAY PROTEIN"/>
    <property type="match status" value="1"/>
</dbReference>
<dbReference type="FunFam" id="1.20.1260.60:FF:000002">
    <property type="entry name" value="Vacuolar protein sorting-associated protein IST1"/>
    <property type="match status" value="1"/>
</dbReference>
<feature type="compositionally biased region" description="Basic and acidic residues" evidence="2">
    <location>
        <begin position="318"/>
        <end position="354"/>
    </location>
</feature>
<reference evidence="3" key="1">
    <citation type="submission" date="2023-05" db="EMBL/GenBank/DDBJ databases">
        <title>Nepenthes gracilis genome sequencing.</title>
        <authorList>
            <person name="Fukushima K."/>
        </authorList>
    </citation>
    <scope>NUCLEOTIDE SEQUENCE</scope>
    <source>
        <strain evidence="3">SING2019-196</strain>
    </source>
</reference>
<feature type="compositionally biased region" description="Acidic residues" evidence="2">
    <location>
        <begin position="308"/>
        <end position="317"/>
    </location>
</feature>
<dbReference type="Pfam" id="PF03398">
    <property type="entry name" value="Ist1"/>
    <property type="match status" value="1"/>
</dbReference>
<feature type="region of interest" description="Disordered" evidence="2">
    <location>
        <begin position="292"/>
        <end position="425"/>
    </location>
</feature>
<dbReference type="AlphaFoldDB" id="A0AAD3TES4"/>
<evidence type="ECO:0000256" key="1">
    <source>
        <dbReference type="ARBA" id="ARBA00005536"/>
    </source>
</evidence>
<evidence type="ECO:0000313" key="3">
    <source>
        <dbReference type="EMBL" id="GMH27516.1"/>
    </source>
</evidence>
<dbReference type="Gene3D" id="1.20.1260.60">
    <property type="entry name" value="Vacuolar protein sorting-associated protein Ist1"/>
    <property type="match status" value="1"/>
</dbReference>
<evidence type="ECO:0008006" key="5">
    <source>
        <dbReference type="Google" id="ProtNLM"/>
    </source>
</evidence>
<keyword evidence="4" id="KW-1185">Reference proteome</keyword>
<comment type="caution">
    <text evidence="3">The sequence shown here is derived from an EMBL/GenBank/DDBJ whole genome shotgun (WGS) entry which is preliminary data.</text>
</comment>
<evidence type="ECO:0000313" key="4">
    <source>
        <dbReference type="Proteomes" id="UP001279734"/>
    </source>
</evidence>
<organism evidence="3 4">
    <name type="scientific">Nepenthes gracilis</name>
    <name type="common">Slender pitcher plant</name>
    <dbReference type="NCBI Taxonomy" id="150966"/>
    <lineage>
        <taxon>Eukaryota</taxon>
        <taxon>Viridiplantae</taxon>
        <taxon>Streptophyta</taxon>
        <taxon>Embryophyta</taxon>
        <taxon>Tracheophyta</taxon>
        <taxon>Spermatophyta</taxon>
        <taxon>Magnoliopsida</taxon>
        <taxon>eudicotyledons</taxon>
        <taxon>Gunneridae</taxon>
        <taxon>Pentapetalae</taxon>
        <taxon>Caryophyllales</taxon>
        <taxon>Nepenthaceae</taxon>
        <taxon>Nepenthes</taxon>
    </lineage>
</organism>
<comment type="similarity">
    <text evidence="1">Belongs to the IST1 family.</text>
</comment>
<evidence type="ECO:0000256" key="2">
    <source>
        <dbReference type="SAM" id="MobiDB-lite"/>
    </source>
</evidence>
<sequence>MGKKFDALLGKSFKPSRFRALLNLAVSRVAVFKNQRQIRCSQARSDVLQLLNLGQRERALLRVELVIKEQNMLDVFVMIEGYCNLLSERVNLIQQEKECPDELKEAASSLIFAASRCGEFPELQELRAVLMSRFGKEFVARAVELRNNCGVNPKIIQQLSTRQPSLESRMKVLKEIASENGINLELEEVVAIAAEDKLGKTKGNQPSEKPGDDLEFLPETTDKDEWLSSMNTRKRYKDVADAAREAFQSAAYAAAAARAAVELSRTGPPASDDHGSSNTQASGVWQAEVPNLELNKDPSMDDYSLDSGGEEIEDETKAEDMKLINRHEDSKLEELGQTNHLEETVHDATKKEESSSISSMENVDAPQPHRGTGTELPYSTHNQMLPSLKTGVRTGTKSTDDPVHSASGLGNAEKRPISSRFRWWH</sequence>
<dbReference type="Proteomes" id="UP001279734">
    <property type="component" value="Unassembled WGS sequence"/>
</dbReference>
<dbReference type="PANTHER" id="PTHR12161">
    <property type="entry name" value="IST1 FAMILY MEMBER"/>
    <property type="match status" value="1"/>
</dbReference>
<gene>
    <name evidence="3" type="ORF">Nepgr_029359</name>
</gene>